<evidence type="ECO:0000313" key="2">
    <source>
        <dbReference type="EMBL" id="PSU95425.1"/>
    </source>
</evidence>
<organism evidence="2 3">
    <name type="scientific">Photobacterium kishitanii</name>
    <dbReference type="NCBI Taxonomy" id="318456"/>
    <lineage>
        <taxon>Bacteria</taxon>
        <taxon>Pseudomonadati</taxon>
        <taxon>Pseudomonadota</taxon>
        <taxon>Gammaproteobacteria</taxon>
        <taxon>Vibrionales</taxon>
        <taxon>Vibrionaceae</taxon>
        <taxon>Photobacterium</taxon>
    </lineage>
</organism>
<dbReference type="AlphaFoldDB" id="A0A2T3KE79"/>
<sequence length="86" mass="9877">MSLMTSLISVRNAVRTARVISLAQLCKKFNSEPQWLLVLLDDLIKRGKIDRCEATKACNQTCHDCQINSQDIIFRWRDEQIAIANI</sequence>
<evidence type="ECO:0000259" key="1">
    <source>
        <dbReference type="Pfam" id="PF09012"/>
    </source>
</evidence>
<dbReference type="SUPFAM" id="SSF46785">
    <property type="entry name" value="Winged helix' DNA-binding domain"/>
    <property type="match status" value="1"/>
</dbReference>
<evidence type="ECO:0000313" key="3">
    <source>
        <dbReference type="Proteomes" id="UP000241426"/>
    </source>
</evidence>
<gene>
    <name evidence="2" type="ORF">C9J27_18110</name>
</gene>
<proteinExistence type="predicted"/>
<reference evidence="2 3" key="1">
    <citation type="submission" date="2018-01" db="EMBL/GenBank/DDBJ databases">
        <title>Whole genome sequencing of Histamine producing bacteria.</title>
        <authorList>
            <person name="Butler K."/>
        </authorList>
    </citation>
    <scope>NUCLEOTIDE SEQUENCE [LARGE SCALE GENOMIC DNA]</scope>
    <source>
        <strain evidence="2 3">FS-7.2</strain>
    </source>
</reference>
<dbReference type="EMBL" id="PYNF01000019">
    <property type="protein sequence ID" value="PSU95425.1"/>
    <property type="molecule type" value="Genomic_DNA"/>
</dbReference>
<accession>A0A2T3KE79</accession>
<dbReference type="Proteomes" id="UP000241426">
    <property type="component" value="Unassembled WGS sequence"/>
</dbReference>
<comment type="caution">
    <text evidence="2">The sequence shown here is derived from an EMBL/GenBank/DDBJ whole genome shotgun (WGS) entry which is preliminary data.</text>
</comment>
<feature type="domain" description="Transcriptional regulator HTH-type FeoC" evidence="1">
    <location>
        <begin position="7"/>
        <end position="73"/>
    </location>
</feature>
<dbReference type="InterPro" id="IPR036390">
    <property type="entry name" value="WH_DNA-bd_sf"/>
</dbReference>
<dbReference type="InterPro" id="IPR036388">
    <property type="entry name" value="WH-like_DNA-bd_sf"/>
</dbReference>
<protein>
    <recommendedName>
        <fullName evidence="1">Transcriptional regulator HTH-type FeoC domain-containing protein</fullName>
    </recommendedName>
</protein>
<dbReference type="InterPro" id="IPR015102">
    <property type="entry name" value="Tscrpt_reg_HTH_FeoC"/>
</dbReference>
<dbReference type="Pfam" id="PF09012">
    <property type="entry name" value="FeoC"/>
    <property type="match status" value="1"/>
</dbReference>
<name>A0A2T3KE79_9GAMM</name>
<dbReference type="Gene3D" id="1.10.10.10">
    <property type="entry name" value="Winged helix-like DNA-binding domain superfamily/Winged helix DNA-binding domain"/>
    <property type="match status" value="1"/>
</dbReference>